<reference evidence="1 2" key="1">
    <citation type="submission" date="2019-11" db="EMBL/GenBank/DDBJ databases">
        <title>Type strains purchased from KCTC, JCM and DSMZ.</title>
        <authorList>
            <person name="Lu H."/>
        </authorList>
    </citation>
    <scope>NUCLEOTIDE SEQUENCE [LARGE SCALE GENOMIC DNA]</scope>
    <source>
        <strain evidence="1 2">DSM 103461</strain>
    </source>
</reference>
<comment type="caution">
    <text evidence="1">The sequence shown here is derived from an EMBL/GenBank/DDBJ whole genome shotgun (WGS) entry which is preliminary data.</text>
</comment>
<gene>
    <name evidence="1" type="ORF">GM655_06830</name>
</gene>
<evidence type="ECO:0000313" key="1">
    <source>
        <dbReference type="EMBL" id="MTW32538.1"/>
    </source>
</evidence>
<name>A0ABW9SK47_9BURK</name>
<evidence type="ECO:0000313" key="2">
    <source>
        <dbReference type="Proteomes" id="UP000735592"/>
    </source>
</evidence>
<proteinExistence type="predicted"/>
<dbReference type="Proteomes" id="UP000735592">
    <property type="component" value="Unassembled WGS sequence"/>
</dbReference>
<dbReference type="EMBL" id="WNKW01000001">
    <property type="protein sequence ID" value="MTW32538.1"/>
    <property type="molecule type" value="Genomic_DNA"/>
</dbReference>
<accession>A0ABW9SK47</accession>
<keyword evidence="2" id="KW-1185">Reference proteome</keyword>
<organism evidence="1 2">
    <name type="scientific">Pseudoduganella danionis</name>
    <dbReference type="NCBI Taxonomy" id="1890295"/>
    <lineage>
        <taxon>Bacteria</taxon>
        <taxon>Pseudomonadati</taxon>
        <taxon>Pseudomonadota</taxon>
        <taxon>Betaproteobacteria</taxon>
        <taxon>Burkholderiales</taxon>
        <taxon>Oxalobacteraceae</taxon>
        <taxon>Telluria group</taxon>
        <taxon>Pseudoduganella</taxon>
    </lineage>
</organism>
<protein>
    <submittedName>
        <fullName evidence="1">Uncharacterized protein</fullName>
    </submittedName>
</protein>
<sequence length="163" mass="17593">MQLIASKQGKNDKYDQLRCVRSDGSTTGCMMPRQGVLPHDLIHYVVETALAYRHGFLGMVAAGADIGYAMEQSHAYDNPALAHQAIHAEAIVESLQAQLWSGAFDQAMFDAGLESACAMRGCAAPVLENAGGAAALYEAALVLGQRWQQLAYYDTLELEFLPA</sequence>